<feature type="domain" description="Tyr recombinase" evidence="3">
    <location>
        <begin position="179"/>
        <end position="406"/>
    </location>
</feature>
<dbReference type="EMBL" id="CP036349">
    <property type="protein sequence ID" value="QDV74288.1"/>
    <property type="molecule type" value="Genomic_DNA"/>
</dbReference>
<dbReference type="AlphaFoldDB" id="A0A518K909"/>
<dbReference type="InterPro" id="IPR013762">
    <property type="entry name" value="Integrase-like_cat_sf"/>
</dbReference>
<dbReference type="KEGG" id="bmei:Spa11_24890"/>
<organism evidence="4 5">
    <name type="scientific">Botrimarina mediterranea</name>
    <dbReference type="NCBI Taxonomy" id="2528022"/>
    <lineage>
        <taxon>Bacteria</taxon>
        <taxon>Pseudomonadati</taxon>
        <taxon>Planctomycetota</taxon>
        <taxon>Planctomycetia</taxon>
        <taxon>Pirellulales</taxon>
        <taxon>Lacipirellulaceae</taxon>
        <taxon>Botrimarina</taxon>
    </lineage>
</organism>
<gene>
    <name evidence="4" type="ORF">Spa11_24890</name>
</gene>
<accession>A0A518K909</accession>
<dbReference type="Proteomes" id="UP000316426">
    <property type="component" value="Chromosome"/>
</dbReference>
<dbReference type="Gene3D" id="1.10.443.10">
    <property type="entry name" value="Intergrase catalytic core"/>
    <property type="match status" value="1"/>
</dbReference>
<evidence type="ECO:0000259" key="3">
    <source>
        <dbReference type="PROSITE" id="PS51898"/>
    </source>
</evidence>
<dbReference type="SUPFAM" id="SSF56349">
    <property type="entry name" value="DNA breaking-rejoining enzymes"/>
    <property type="match status" value="1"/>
</dbReference>
<dbReference type="InterPro" id="IPR050090">
    <property type="entry name" value="Tyrosine_recombinase_XerCD"/>
</dbReference>
<dbReference type="RefSeq" id="WP_145112575.1">
    <property type="nucleotide sequence ID" value="NZ_CP036349.1"/>
</dbReference>
<evidence type="ECO:0000313" key="5">
    <source>
        <dbReference type="Proteomes" id="UP000316426"/>
    </source>
</evidence>
<keyword evidence="1" id="KW-0233">DNA recombination</keyword>
<evidence type="ECO:0000256" key="2">
    <source>
        <dbReference type="SAM" id="MobiDB-lite"/>
    </source>
</evidence>
<dbReference type="GO" id="GO:0015074">
    <property type="term" value="P:DNA integration"/>
    <property type="evidence" value="ECO:0007669"/>
    <property type="project" value="InterPro"/>
</dbReference>
<evidence type="ECO:0000313" key="4">
    <source>
        <dbReference type="EMBL" id="QDV74288.1"/>
    </source>
</evidence>
<dbReference type="GO" id="GO:0003677">
    <property type="term" value="F:DNA binding"/>
    <property type="evidence" value="ECO:0007669"/>
    <property type="project" value="InterPro"/>
</dbReference>
<dbReference type="CDD" id="cd00397">
    <property type="entry name" value="DNA_BRE_C"/>
    <property type="match status" value="1"/>
</dbReference>
<protein>
    <submittedName>
        <fullName evidence="4">Site-specific tyrosine recombinase XerC</fullName>
    </submittedName>
</protein>
<dbReference type="InterPro" id="IPR002104">
    <property type="entry name" value="Integrase_catalytic"/>
</dbReference>
<dbReference type="InterPro" id="IPR011010">
    <property type="entry name" value="DNA_brk_join_enz"/>
</dbReference>
<name>A0A518K909_9BACT</name>
<proteinExistence type="predicted"/>
<evidence type="ECO:0000256" key="1">
    <source>
        <dbReference type="ARBA" id="ARBA00023172"/>
    </source>
</evidence>
<sequence length="409" mass="45462">MPALTKSLPKYRKNRASGQAVVTIAGIDYYLGPHRSVTSRREYDRLISEWLARGRTGASTADAVPKVVEVLAAYWRYAKGYYPTPNGKLGSELWAIRVALRFVRTLYADQPADQFGPLALKVVREKMVEAGFARSTVNTSVGRIRRAFRWAASEQLIPAAVSQALATVDGLRAGKTKAREPEPIRPVEDAAVEATLPNVSPVVAAMIRLQRFTGMRPGEVCLVRPCDVDRSGDIWHYRPATHKTQHRGRERVVFLGPQAQEVLRPYLLREATAYCFSPAESEARRRADLHAERKTPLSYGNRPGTNRRRKPARTVGDKYTTTSYARAIARGCELTWPAPDGADDESRLAWNSKHRWTPNQLRHAAATAIRREFGLEAAQIALGHAGADVTQVYAERDLAKGAEVARRIG</sequence>
<dbReference type="PANTHER" id="PTHR30349:SF64">
    <property type="entry name" value="PROPHAGE INTEGRASE INTD-RELATED"/>
    <property type="match status" value="1"/>
</dbReference>
<dbReference type="PANTHER" id="PTHR30349">
    <property type="entry name" value="PHAGE INTEGRASE-RELATED"/>
    <property type="match status" value="1"/>
</dbReference>
<reference evidence="4 5" key="1">
    <citation type="submission" date="2019-02" db="EMBL/GenBank/DDBJ databases">
        <title>Deep-cultivation of Planctomycetes and their phenomic and genomic characterization uncovers novel biology.</title>
        <authorList>
            <person name="Wiegand S."/>
            <person name="Jogler M."/>
            <person name="Boedeker C."/>
            <person name="Pinto D."/>
            <person name="Vollmers J."/>
            <person name="Rivas-Marin E."/>
            <person name="Kohn T."/>
            <person name="Peeters S.H."/>
            <person name="Heuer A."/>
            <person name="Rast P."/>
            <person name="Oberbeckmann S."/>
            <person name="Bunk B."/>
            <person name="Jeske O."/>
            <person name="Meyerdierks A."/>
            <person name="Storesund J.E."/>
            <person name="Kallscheuer N."/>
            <person name="Luecker S."/>
            <person name="Lage O.M."/>
            <person name="Pohl T."/>
            <person name="Merkel B.J."/>
            <person name="Hornburger P."/>
            <person name="Mueller R.-W."/>
            <person name="Bruemmer F."/>
            <person name="Labrenz M."/>
            <person name="Spormann A.M."/>
            <person name="Op den Camp H."/>
            <person name="Overmann J."/>
            <person name="Amann R."/>
            <person name="Jetten M.S.M."/>
            <person name="Mascher T."/>
            <person name="Medema M.H."/>
            <person name="Devos D.P."/>
            <person name="Kaster A.-K."/>
            <person name="Ovreas L."/>
            <person name="Rohde M."/>
            <person name="Galperin M.Y."/>
            <person name="Jogler C."/>
        </authorList>
    </citation>
    <scope>NUCLEOTIDE SEQUENCE [LARGE SCALE GENOMIC DNA]</scope>
    <source>
        <strain evidence="4 5">Spa11</strain>
    </source>
</reference>
<feature type="region of interest" description="Disordered" evidence="2">
    <location>
        <begin position="292"/>
        <end position="313"/>
    </location>
</feature>
<dbReference type="PROSITE" id="PS51898">
    <property type="entry name" value="TYR_RECOMBINASE"/>
    <property type="match status" value="1"/>
</dbReference>
<keyword evidence="5" id="KW-1185">Reference proteome</keyword>
<dbReference type="GO" id="GO:0006310">
    <property type="term" value="P:DNA recombination"/>
    <property type="evidence" value="ECO:0007669"/>
    <property type="project" value="UniProtKB-KW"/>
</dbReference>